<sequence length="84" mass="9494">MMKSVAQLSLKPINYDGVHALPINECVKDAAHETDLSIRFIQQVETVQYAFVCSVTRQSDNQKLRGDILYATTRDVVSLNGFKY</sequence>
<dbReference type="AlphaFoldDB" id="A0A264C2J7"/>
<protein>
    <submittedName>
        <fullName evidence="1">Uncharacterized protein</fullName>
    </submittedName>
</protein>
<evidence type="ECO:0000313" key="2">
    <source>
        <dbReference type="Proteomes" id="UP000234473"/>
    </source>
</evidence>
<name>A0A264C2J7_KLEVA</name>
<proteinExistence type="predicted"/>
<evidence type="ECO:0000313" key="1">
    <source>
        <dbReference type="EMBL" id="PLP42799.1"/>
    </source>
</evidence>
<organism evidence="1 2">
    <name type="scientific">Klebsiella variicola</name>
    <dbReference type="NCBI Taxonomy" id="244366"/>
    <lineage>
        <taxon>Bacteria</taxon>
        <taxon>Pseudomonadati</taxon>
        <taxon>Pseudomonadota</taxon>
        <taxon>Gammaproteobacteria</taxon>
        <taxon>Enterobacterales</taxon>
        <taxon>Enterobacteriaceae</taxon>
        <taxon>Klebsiella/Raoultella group</taxon>
        <taxon>Klebsiella</taxon>
        <taxon>Klebsiella pneumoniae complex</taxon>
    </lineage>
</organism>
<dbReference type="Proteomes" id="UP000234473">
    <property type="component" value="Unassembled WGS sequence"/>
</dbReference>
<gene>
    <name evidence="1" type="ORF">CWM98_20355</name>
</gene>
<reference evidence="1 2" key="2">
    <citation type="submission" date="2018-01" db="EMBL/GenBank/DDBJ databases">
        <title>Genomic study of Klebsiella pneumoniae.</title>
        <authorList>
            <person name="Yang Y."/>
            <person name="Bicalho R."/>
        </authorList>
    </citation>
    <scope>NUCLEOTIDE SEQUENCE [LARGE SCALE GENOMIC DNA]</scope>
    <source>
        <strain evidence="1 2">A5</strain>
    </source>
</reference>
<dbReference type="EMBL" id="PICB01001188">
    <property type="protein sequence ID" value="PLP42799.1"/>
    <property type="molecule type" value="Genomic_DNA"/>
</dbReference>
<comment type="caution">
    <text evidence="1">The sequence shown here is derived from an EMBL/GenBank/DDBJ whole genome shotgun (WGS) entry which is preliminary data.</text>
</comment>
<accession>A0A264C2J7</accession>
<reference evidence="1 2" key="1">
    <citation type="submission" date="2017-11" db="EMBL/GenBank/DDBJ databases">
        <authorList>
            <person name="Han C.G."/>
        </authorList>
    </citation>
    <scope>NUCLEOTIDE SEQUENCE [LARGE SCALE GENOMIC DNA]</scope>
    <source>
        <strain evidence="1 2">A5</strain>
    </source>
</reference>